<dbReference type="AlphaFoldDB" id="A0A060Z2J2"/>
<dbReference type="EMBL" id="FR936185">
    <property type="protein sequence ID" value="CDQ98263.1"/>
    <property type="molecule type" value="Genomic_DNA"/>
</dbReference>
<evidence type="ECO:0000313" key="2">
    <source>
        <dbReference type="Proteomes" id="UP000193380"/>
    </source>
</evidence>
<dbReference type="PANTHER" id="PTHR12544:SF33">
    <property type="entry name" value="GLUTAMINASE LIVER ISOFORM, MITOCHONDRIAL"/>
    <property type="match status" value="1"/>
</dbReference>
<reference evidence="1" key="2">
    <citation type="submission" date="2014-03" db="EMBL/GenBank/DDBJ databases">
        <authorList>
            <person name="Genoscope - CEA"/>
        </authorList>
    </citation>
    <scope>NUCLEOTIDE SEQUENCE</scope>
</reference>
<sequence>MQHVSCFRFPINDLLFSVLELVSSFNFHNYDNLRHLVKKQDPRRQDGDDRNKSVVSLMFAAYSGDVSALRR</sequence>
<dbReference type="PANTHER" id="PTHR12544">
    <property type="entry name" value="GLUTAMINASE"/>
    <property type="match status" value="1"/>
</dbReference>
<dbReference type="GO" id="GO:0006543">
    <property type="term" value="P:L-glutamine catabolic process"/>
    <property type="evidence" value="ECO:0007669"/>
    <property type="project" value="TreeGrafter"/>
</dbReference>
<dbReference type="InterPro" id="IPR015868">
    <property type="entry name" value="Glutaminase"/>
</dbReference>
<gene>
    <name evidence="1" type="ORF">GSONMT00012913001</name>
</gene>
<name>A0A060Z2J2_ONCMY</name>
<dbReference type="STRING" id="8022.A0A060Z2J2"/>
<dbReference type="GO" id="GO:0006537">
    <property type="term" value="P:glutamate biosynthetic process"/>
    <property type="evidence" value="ECO:0007669"/>
    <property type="project" value="TreeGrafter"/>
</dbReference>
<reference evidence="1" key="1">
    <citation type="journal article" date="2014" name="Nat. Commun.">
        <title>The rainbow trout genome provides novel insights into evolution after whole-genome duplication in vertebrates.</title>
        <authorList>
            <person name="Berthelot C."/>
            <person name="Brunet F."/>
            <person name="Chalopin D."/>
            <person name="Juanchich A."/>
            <person name="Bernard M."/>
            <person name="Noel B."/>
            <person name="Bento P."/>
            <person name="Da Silva C."/>
            <person name="Labadie K."/>
            <person name="Alberti A."/>
            <person name="Aury J.M."/>
            <person name="Louis A."/>
            <person name="Dehais P."/>
            <person name="Bardou P."/>
            <person name="Montfort J."/>
            <person name="Klopp C."/>
            <person name="Cabau C."/>
            <person name="Gaspin C."/>
            <person name="Thorgaard G.H."/>
            <person name="Boussaha M."/>
            <person name="Quillet E."/>
            <person name="Guyomard R."/>
            <person name="Galiana D."/>
            <person name="Bobe J."/>
            <person name="Volff J.N."/>
            <person name="Genet C."/>
            <person name="Wincker P."/>
            <person name="Jaillon O."/>
            <person name="Roest Crollius H."/>
            <person name="Guiguen Y."/>
        </authorList>
    </citation>
    <scope>NUCLEOTIDE SEQUENCE [LARGE SCALE GENOMIC DNA]</scope>
</reference>
<accession>A0A060Z2J2</accession>
<dbReference type="Proteomes" id="UP000193380">
    <property type="component" value="Unassembled WGS sequence"/>
</dbReference>
<organism evidence="1 2">
    <name type="scientific">Oncorhynchus mykiss</name>
    <name type="common">Rainbow trout</name>
    <name type="synonym">Salmo gairdneri</name>
    <dbReference type="NCBI Taxonomy" id="8022"/>
    <lineage>
        <taxon>Eukaryota</taxon>
        <taxon>Metazoa</taxon>
        <taxon>Chordata</taxon>
        <taxon>Craniata</taxon>
        <taxon>Vertebrata</taxon>
        <taxon>Euteleostomi</taxon>
        <taxon>Actinopterygii</taxon>
        <taxon>Neopterygii</taxon>
        <taxon>Teleostei</taxon>
        <taxon>Protacanthopterygii</taxon>
        <taxon>Salmoniformes</taxon>
        <taxon>Salmonidae</taxon>
        <taxon>Salmoninae</taxon>
        <taxon>Oncorhynchus</taxon>
    </lineage>
</organism>
<proteinExistence type="predicted"/>
<dbReference type="GO" id="GO:0004359">
    <property type="term" value="F:glutaminase activity"/>
    <property type="evidence" value="ECO:0007669"/>
    <property type="project" value="InterPro"/>
</dbReference>
<protein>
    <submittedName>
        <fullName evidence="1">Uncharacterized protein</fullName>
    </submittedName>
</protein>
<dbReference type="PaxDb" id="8022-A0A060Z2J2"/>
<evidence type="ECO:0000313" key="1">
    <source>
        <dbReference type="EMBL" id="CDQ98263.1"/>
    </source>
</evidence>